<sequence length="352" mass="40885">MSEFKYFKLDRVYNELYYQFPKVLLVSETYKHLDSDAKIAYMLFKSRLEFAAKKKQVDEEGNVYFTFTLAEQQKMLQRGKQKVLNIHAQLEKANLLQKKSGGFNKAAGKKNPTRLYLAELEVTENDIYLVEEIDRTGDEQQENVDLPHGMKFIPREDEEKNAETLAAHDGMNFIPTSNVDLPHGMKNGQELYNNNLNNKDTKRLSKDEEKSLQDKLLLEDFAESMIAGNKTFLPSKVLTLLASFSHGEFETAANYMKAIHNAKANAEKLEDYHFMYEDVEEKYGIDIDNLIYFKTKKAIFKEKDEKIRNMDNLIFRYLTDLFQDIIRQIKATEEAPAAPEVEVSLHNWLEGD</sequence>
<dbReference type="PATRIC" id="fig|1158607.3.peg.5253"/>
<dbReference type="InterPro" id="IPR010724">
    <property type="entry name" value="RepA_N"/>
</dbReference>
<dbReference type="Pfam" id="PF06970">
    <property type="entry name" value="RepA_N"/>
    <property type="match status" value="1"/>
</dbReference>
<dbReference type="HOGENOM" id="CLU_051810_0_2_9"/>
<evidence type="ECO:0000313" key="2">
    <source>
        <dbReference type="EMBL" id="EOH86264.1"/>
    </source>
</evidence>
<feature type="domain" description="Replication initiator A N-terminal" evidence="1">
    <location>
        <begin position="16"/>
        <end position="90"/>
    </location>
</feature>
<dbReference type="AlphaFoldDB" id="R2SDN1"/>
<dbReference type="OrthoDB" id="1695311at2"/>
<keyword evidence="3" id="KW-1185">Reference proteome</keyword>
<evidence type="ECO:0000313" key="3">
    <source>
        <dbReference type="Proteomes" id="UP000013782"/>
    </source>
</evidence>
<comment type="caution">
    <text evidence="2">The sequence shown here is derived from an EMBL/GenBank/DDBJ whole genome shotgun (WGS) entry which is preliminary data.</text>
</comment>
<dbReference type="eggNOG" id="ENOG503304N">
    <property type="taxonomic scope" value="Bacteria"/>
</dbReference>
<accession>R2SDN1</accession>
<dbReference type="RefSeq" id="WP_010760204.1">
    <property type="nucleotide sequence ID" value="NZ_ASWD01000010.1"/>
</dbReference>
<dbReference type="EMBL" id="AJAQ01000055">
    <property type="protein sequence ID" value="EOH86264.1"/>
    <property type="molecule type" value="Genomic_DNA"/>
</dbReference>
<dbReference type="STRING" id="160454.RV10_GL003742"/>
<organism evidence="2 3">
    <name type="scientific">Enterococcus pallens ATCC BAA-351</name>
    <dbReference type="NCBI Taxonomy" id="1158607"/>
    <lineage>
        <taxon>Bacteria</taxon>
        <taxon>Bacillati</taxon>
        <taxon>Bacillota</taxon>
        <taxon>Bacilli</taxon>
        <taxon>Lactobacillales</taxon>
        <taxon>Enterococcaceae</taxon>
        <taxon>Enterococcus</taxon>
    </lineage>
</organism>
<protein>
    <recommendedName>
        <fullName evidence="1">Replication initiator A N-terminal domain-containing protein</fullName>
    </recommendedName>
</protein>
<dbReference type="Proteomes" id="UP000013782">
    <property type="component" value="Unassembled WGS sequence"/>
</dbReference>
<proteinExistence type="predicted"/>
<gene>
    <name evidence="2" type="ORF">UAU_05285</name>
</gene>
<name>R2SDN1_9ENTE</name>
<evidence type="ECO:0000259" key="1">
    <source>
        <dbReference type="Pfam" id="PF06970"/>
    </source>
</evidence>
<reference evidence="2 3" key="1">
    <citation type="submission" date="2013-02" db="EMBL/GenBank/DDBJ databases">
        <title>The Genome Sequence of Enterococcus pallens BAA-351.</title>
        <authorList>
            <consortium name="The Broad Institute Genome Sequencing Platform"/>
            <consortium name="The Broad Institute Genome Sequencing Center for Infectious Disease"/>
            <person name="Earl A.M."/>
            <person name="Gilmore M.S."/>
            <person name="Lebreton F."/>
            <person name="Walker B."/>
            <person name="Young S.K."/>
            <person name="Zeng Q."/>
            <person name="Gargeya S."/>
            <person name="Fitzgerald M."/>
            <person name="Haas B."/>
            <person name="Abouelleil A."/>
            <person name="Alvarado L."/>
            <person name="Arachchi H.M."/>
            <person name="Berlin A.M."/>
            <person name="Chapman S.B."/>
            <person name="Dewar J."/>
            <person name="Goldberg J."/>
            <person name="Griggs A."/>
            <person name="Gujja S."/>
            <person name="Hansen M."/>
            <person name="Howarth C."/>
            <person name="Imamovic A."/>
            <person name="Larimer J."/>
            <person name="McCowan C."/>
            <person name="Murphy C."/>
            <person name="Neiman D."/>
            <person name="Pearson M."/>
            <person name="Priest M."/>
            <person name="Roberts A."/>
            <person name="Saif S."/>
            <person name="Shea T."/>
            <person name="Sisk P."/>
            <person name="Sykes S."/>
            <person name="Wortman J."/>
            <person name="Nusbaum C."/>
            <person name="Birren B."/>
        </authorList>
    </citation>
    <scope>NUCLEOTIDE SEQUENCE [LARGE SCALE GENOMIC DNA]</scope>
    <source>
        <strain evidence="2 3">ATCC BAA-351</strain>
    </source>
</reference>